<organism evidence="1 2">
    <name type="scientific">Pseudomonas fluorescens HK44</name>
    <dbReference type="NCBI Taxonomy" id="1042209"/>
    <lineage>
        <taxon>Bacteria</taxon>
        <taxon>Pseudomonadati</taxon>
        <taxon>Pseudomonadota</taxon>
        <taxon>Gammaproteobacteria</taxon>
        <taxon>Pseudomonadales</taxon>
        <taxon>Pseudomonadaceae</taxon>
        <taxon>Pseudomonas</taxon>
    </lineage>
</organism>
<dbReference type="eggNOG" id="COG1125">
    <property type="taxonomic scope" value="Bacteria"/>
</dbReference>
<proteinExistence type="predicted"/>
<evidence type="ECO:0000313" key="1">
    <source>
        <dbReference type="EMBL" id="EXF92423.1"/>
    </source>
</evidence>
<dbReference type="Proteomes" id="UP000022611">
    <property type="component" value="Unassembled WGS sequence"/>
</dbReference>
<dbReference type="PATRIC" id="fig|1042209.11.peg.4822"/>
<dbReference type="AlphaFoldDB" id="A0A010SMR3"/>
<dbReference type="HOGENOM" id="CLU_2900792_0_0_6"/>
<evidence type="ECO:0000313" key="2">
    <source>
        <dbReference type="Proteomes" id="UP000022611"/>
    </source>
</evidence>
<protein>
    <submittedName>
        <fullName evidence="1">Uncharacterized protein</fullName>
    </submittedName>
</protein>
<comment type="caution">
    <text evidence="1">The sequence shown here is derived from an EMBL/GenBank/DDBJ whole genome shotgun (WGS) entry which is preliminary data.</text>
</comment>
<accession>A0A010SMR3</accession>
<reference evidence="1 2" key="1">
    <citation type="journal article" date="2011" name="J. Bacteriol.">
        <title>Draft genome sequence of the polycyclic aromatic hydrocarbon-degrading, genetically engineered bioluminescent bioreporter Pseudomonas fluorescens HK44.</title>
        <authorList>
            <person name="Chauhan A."/>
            <person name="Layton A.C."/>
            <person name="Williams D.E."/>
            <person name="Smartt A.E."/>
            <person name="Ripp S."/>
            <person name="Karpinets T.V."/>
            <person name="Brown S.D."/>
            <person name="Sayler G.S."/>
        </authorList>
    </citation>
    <scope>NUCLEOTIDE SEQUENCE [LARGE SCALE GENOMIC DNA]</scope>
    <source>
        <strain evidence="1 2">HK44</strain>
    </source>
</reference>
<sequence length="62" mass="6912">MIQQIGLSPNITIEENITIVARLLGWDKQQCRALAADAPLLLMDELDRRYVVVTCTDNKALG</sequence>
<name>A0A010SMR3_PSEFL</name>
<dbReference type="EMBL" id="AFOY02000018">
    <property type="protein sequence ID" value="EXF92423.1"/>
    <property type="molecule type" value="Genomic_DNA"/>
</dbReference>
<gene>
    <name evidence="1" type="ORF">HK44_012065</name>
</gene>